<evidence type="ECO:0000313" key="2">
    <source>
        <dbReference type="Proteomes" id="UP001470023"/>
    </source>
</evidence>
<keyword evidence="2" id="KW-1185">Reference proteome</keyword>
<evidence type="ECO:0000313" key="1">
    <source>
        <dbReference type="EMBL" id="MER6433666.1"/>
    </source>
</evidence>
<sequence length="291" mass="32112">MGLLTVQSITRLQLRTYPVRRDWPSVETRRLRWDDLPTTVRTAVQERTGPVLGAQAMTSGNNTALAARLHTASGEIFVKGLPRSHPQIRAQQWEADLGVKVAPIGPRLLWDVEAGGWSLLGFEYIAGRQASYAPGSPDLLLLAQTLTELGERPLPAVALEPVEWRWAEHVDDPVDLERFAGDTLVHTDLNPANVLITKKRSHLVDWAWAGRGAVWLDAALAVIWLLTSELHTPASAEAWAATMPAWHQAPARSLDVFSAANAAKWSGIAEHEEWAQGLCHAARLWAAHRSR</sequence>
<dbReference type="InterPro" id="IPR011009">
    <property type="entry name" value="Kinase-like_dom_sf"/>
</dbReference>
<gene>
    <name evidence="1" type="ORF">ABT272_39005</name>
</gene>
<protein>
    <submittedName>
        <fullName evidence="1">Aminoglycoside phosphotransferase</fullName>
    </submittedName>
</protein>
<dbReference type="EMBL" id="JBEPAZ010000065">
    <property type="protein sequence ID" value="MER6433666.1"/>
    <property type="molecule type" value="Genomic_DNA"/>
</dbReference>
<dbReference type="SUPFAM" id="SSF56112">
    <property type="entry name" value="Protein kinase-like (PK-like)"/>
    <property type="match status" value="1"/>
</dbReference>
<dbReference type="Gene3D" id="3.90.1200.10">
    <property type="match status" value="1"/>
</dbReference>
<comment type="caution">
    <text evidence="1">The sequence shown here is derived from an EMBL/GenBank/DDBJ whole genome shotgun (WGS) entry which is preliminary data.</text>
</comment>
<dbReference type="RefSeq" id="WP_352065702.1">
    <property type="nucleotide sequence ID" value="NZ_JBEPAZ010000065.1"/>
</dbReference>
<proteinExistence type="predicted"/>
<organism evidence="1 2">
    <name type="scientific">Streptomyces sp. 900105245</name>
    <dbReference type="NCBI Taxonomy" id="3154379"/>
    <lineage>
        <taxon>Bacteria</taxon>
        <taxon>Bacillati</taxon>
        <taxon>Actinomycetota</taxon>
        <taxon>Actinomycetes</taxon>
        <taxon>Kitasatosporales</taxon>
        <taxon>Streptomycetaceae</taxon>
        <taxon>Streptomyces</taxon>
    </lineage>
</organism>
<reference evidence="1 2" key="1">
    <citation type="submission" date="2024-06" db="EMBL/GenBank/DDBJ databases">
        <title>The Natural Products Discovery Center: Release of the First 8490 Sequenced Strains for Exploring Actinobacteria Biosynthetic Diversity.</title>
        <authorList>
            <person name="Kalkreuter E."/>
            <person name="Kautsar S.A."/>
            <person name="Yang D."/>
            <person name="Bader C.D."/>
            <person name="Teijaro C.N."/>
            <person name="Fluegel L."/>
            <person name="Davis C.M."/>
            <person name="Simpson J.R."/>
            <person name="Lauterbach L."/>
            <person name="Steele A.D."/>
            <person name="Gui C."/>
            <person name="Meng S."/>
            <person name="Li G."/>
            <person name="Viehrig K."/>
            <person name="Ye F."/>
            <person name="Su P."/>
            <person name="Kiefer A.F."/>
            <person name="Nichols A."/>
            <person name="Cepeda A.J."/>
            <person name="Yan W."/>
            <person name="Fan B."/>
            <person name="Jiang Y."/>
            <person name="Adhikari A."/>
            <person name="Zheng C.-J."/>
            <person name="Schuster L."/>
            <person name="Cowan T.M."/>
            <person name="Smanski M.J."/>
            <person name="Chevrette M.G."/>
            <person name="De Carvalho L.P.S."/>
            <person name="Shen B."/>
        </authorList>
    </citation>
    <scope>NUCLEOTIDE SEQUENCE [LARGE SCALE GENOMIC DNA]</scope>
    <source>
        <strain evidence="1 2">NPDC001166</strain>
    </source>
</reference>
<dbReference type="Proteomes" id="UP001470023">
    <property type="component" value="Unassembled WGS sequence"/>
</dbReference>
<accession>A0ABV1UIW3</accession>
<name>A0ABV1UIW3_9ACTN</name>